<sequence>MKIKHTPLFYSIYRQKTDILRRKKSRPSGRLLAFEPRAPASARWMMPGDLEELVLRLINQFVFRNPSALEGVKKVVPVDDF</sequence>
<organism evidence="1 2">
    <name type="scientific">Undibacterium rivi</name>
    <dbReference type="NCBI Taxonomy" id="2828729"/>
    <lineage>
        <taxon>Bacteria</taxon>
        <taxon>Pseudomonadati</taxon>
        <taxon>Pseudomonadota</taxon>
        <taxon>Betaproteobacteria</taxon>
        <taxon>Burkholderiales</taxon>
        <taxon>Oxalobacteraceae</taxon>
        <taxon>Undibacterium</taxon>
    </lineage>
</organism>
<evidence type="ECO:0000313" key="1">
    <source>
        <dbReference type="EMBL" id="MBR7793405.1"/>
    </source>
</evidence>
<proteinExistence type="predicted"/>
<gene>
    <name evidence="1" type="ORF">KDM87_12425</name>
</gene>
<comment type="caution">
    <text evidence="1">The sequence shown here is derived from an EMBL/GenBank/DDBJ whole genome shotgun (WGS) entry which is preliminary data.</text>
</comment>
<dbReference type="Proteomes" id="UP000682982">
    <property type="component" value="Unassembled WGS sequence"/>
</dbReference>
<protein>
    <recommendedName>
        <fullName evidence="3">Transposase</fullName>
    </recommendedName>
</protein>
<dbReference type="EMBL" id="JAGSPK010000004">
    <property type="protein sequence ID" value="MBR7793405.1"/>
    <property type="molecule type" value="Genomic_DNA"/>
</dbReference>
<keyword evidence="2" id="KW-1185">Reference proteome</keyword>
<evidence type="ECO:0000313" key="2">
    <source>
        <dbReference type="Proteomes" id="UP000682982"/>
    </source>
</evidence>
<evidence type="ECO:0008006" key="3">
    <source>
        <dbReference type="Google" id="ProtNLM"/>
    </source>
</evidence>
<name>A0ABS5H4E9_9BURK</name>
<accession>A0ABS5H4E9</accession>
<dbReference type="RefSeq" id="WP_212679382.1">
    <property type="nucleotide sequence ID" value="NZ_JAGSPK010000004.1"/>
</dbReference>
<reference evidence="1 2" key="1">
    <citation type="submission" date="2021-04" db="EMBL/GenBank/DDBJ databases">
        <title>novel species isolated from subtropical streams in China.</title>
        <authorList>
            <person name="Lu H."/>
        </authorList>
    </citation>
    <scope>NUCLEOTIDE SEQUENCE [LARGE SCALE GENOMIC DNA]</scope>
    <source>
        <strain evidence="1 2">FT147W</strain>
    </source>
</reference>